<dbReference type="Pfam" id="PF11104">
    <property type="entry name" value="PilM_2"/>
    <property type="match status" value="1"/>
</dbReference>
<dbReference type="NCBIfam" id="TIGR02529">
    <property type="entry name" value="EutJ"/>
    <property type="match status" value="1"/>
</dbReference>
<dbReference type="CDD" id="cd24047">
    <property type="entry name" value="ASKHA_NBD_EutJ"/>
    <property type="match status" value="1"/>
</dbReference>
<dbReference type="InterPro" id="IPR013366">
    <property type="entry name" value="EutJ"/>
</dbReference>
<dbReference type="EMBL" id="RBZP01000025">
    <property type="protein sequence ID" value="RKQ29250.1"/>
    <property type="molecule type" value="Genomic_DNA"/>
</dbReference>
<proteinExistence type="inferred from homology"/>
<evidence type="ECO:0000256" key="6">
    <source>
        <dbReference type="ARBA" id="ARBA00030945"/>
    </source>
</evidence>
<dbReference type="InterPro" id="IPR005883">
    <property type="entry name" value="PilM"/>
</dbReference>
<comment type="similarity">
    <text evidence="1">Belongs to the heat shock protein 70 family.</text>
</comment>
<dbReference type="InterPro" id="IPR050696">
    <property type="entry name" value="FtsA/MreB"/>
</dbReference>
<gene>
    <name evidence="8" type="primary">eutJ</name>
    <name evidence="8" type="ORF">D8M06_17880</name>
</gene>
<dbReference type="Gene3D" id="3.30.420.40">
    <property type="match status" value="2"/>
</dbReference>
<dbReference type="SUPFAM" id="SSF53067">
    <property type="entry name" value="Actin-like ATPase domain"/>
    <property type="match status" value="1"/>
</dbReference>
<evidence type="ECO:0000256" key="5">
    <source>
        <dbReference type="ARBA" id="ARBA00030019"/>
    </source>
</evidence>
<evidence type="ECO:0000313" key="8">
    <source>
        <dbReference type="EMBL" id="RKQ29250.1"/>
    </source>
</evidence>
<dbReference type="OrthoDB" id="306538at2"/>
<dbReference type="PANTHER" id="PTHR32432">
    <property type="entry name" value="CELL DIVISION PROTEIN FTSA-RELATED"/>
    <property type="match status" value="1"/>
</dbReference>
<dbReference type="NCBIfam" id="NF011660">
    <property type="entry name" value="PRK15080.1"/>
    <property type="match status" value="1"/>
</dbReference>
<evidence type="ECO:0000313" key="9">
    <source>
        <dbReference type="Proteomes" id="UP000269301"/>
    </source>
</evidence>
<keyword evidence="9" id="KW-1185">Reference proteome</keyword>
<evidence type="ECO:0000256" key="2">
    <source>
        <dbReference type="ARBA" id="ARBA00014415"/>
    </source>
</evidence>
<keyword evidence="4" id="KW-0346">Stress response</keyword>
<evidence type="ECO:0000256" key="1">
    <source>
        <dbReference type="ARBA" id="ARBA00007381"/>
    </source>
</evidence>
<name>A0A494ZT19_9BACI</name>
<comment type="caution">
    <text evidence="8">The sequence shown here is derived from an EMBL/GenBank/DDBJ whole genome shotgun (WGS) entry which is preliminary data.</text>
</comment>
<evidence type="ECO:0000256" key="3">
    <source>
        <dbReference type="ARBA" id="ARBA00017249"/>
    </source>
</evidence>
<dbReference type="RefSeq" id="WP_121205952.1">
    <property type="nucleotide sequence ID" value="NZ_RBZP01000025.1"/>
</dbReference>
<evidence type="ECO:0000256" key="4">
    <source>
        <dbReference type="ARBA" id="ARBA00023016"/>
    </source>
</evidence>
<dbReference type="InterPro" id="IPR018181">
    <property type="entry name" value="Heat_shock_70_CS"/>
</dbReference>
<dbReference type="InterPro" id="IPR043129">
    <property type="entry name" value="ATPase_NBD"/>
</dbReference>
<sequence>MSIDMEKVNQYIHSFAERIQKPAKLSSNEKVKVGVDLGTANIVLAVLNEENKPIAGSIYPASVVRDGLVVDYVGAVDIVKNLKKEIEAQLGLNLTTAAGSVPPGTMGNDKKAIKNILESAMFDVSSIIDEPTAAASVLGIQDGAVVDVGGGTTGISILQDGEVIYTADEPTGGTHMSLTIAGYYDISFEEAEARKKDKKQGEAVFPIIKPVVEKMASITKRHITGFDIDTIYIVGGSSSFHSFTDVFTQQIGISCLKPVHPLFITPLGIAMNG</sequence>
<evidence type="ECO:0000256" key="7">
    <source>
        <dbReference type="ARBA" id="ARBA00033103"/>
    </source>
</evidence>
<dbReference type="AlphaFoldDB" id="A0A494ZT19"/>
<reference evidence="8 9" key="1">
    <citation type="journal article" date="2016" name="Int. J. Syst. Evol. Microbiol.">
        <title>Oceanobacillus halophilus sp. nov., a novel moderately halophilic bacterium from a hypersaline lake.</title>
        <authorList>
            <person name="Amoozegar M.A."/>
            <person name="Bagheri M."/>
            <person name="Makhdoumi A."/>
            <person name="Nikou M.M."/>
            <person name="Fazeli S.A.S."/>
            <person name="Schumann P."/>
            <person name="Sproer C."/>
            <person name="Sanchez-Porro C."/>
            <person name="Ventosa A."/>
        </authorList>
    </citation>
    <scope>NUCLEOTIDE SEQUENCE [LARGE SCALE GENOMIC DNA]</scope>
    <source>
        <strain evidence="8 9">DSM 23996</strain>
    </source>
</reference>
<accession>A0A494ZT19</accession>
<organism evidence="8 9">
    <name type="scientific">Oceanobacillus halophilus</name>
    <dbReference type="NCBI Taxonomy" id="930130"/>
    <lineage>
        <taxon>Bacteria</taxon>
        <taxon>Bacillati</taxon>
        <taxon>Bacillota</taxon>
        <taxon>Bacilli</taxon>
        <taxon>Bacillales</taxon>
        <taxon>Bacillaceae</taxon>
        <taxon>Oceanobacillus</taxon>
    </lineage>
</organism>
<dbReference type="Proteomes" id="UP000269301">
    <property type="component" value="Unassembled WGS sequence"/>
</dbReference>
<dbReference type="PANTHER" id="PTHR32432:SF3">
    <property type="entry name" value="ETHANOLAMINE UTILIZATION PROTEIN EUTJ"/>
    <property type="match status" value="1"/>
</dbReference>
<protein>
    <recommendedName>
        <fullName evidence="2">Chaperone protein DnaK</fullName>
    </recommendedName>
    <alternativeName>
        <fullName evidence="3">Chaperone protein dnaK</fullName>
    </alternativeName>
    <alternativeName>
        <fullName evidence="7">HSP70</fullName>
    </alternativeName>
    <alternativeName>
        <fullName evidence="6">Heat shock 70 kDa protein</fullName>
    </alternativeName>
    <alternativeName>
        <fullName evidence="5">Heat shock protein 70</fullName>
    </alternativeName>
</protein>
<dbReference type="PROSITE" id="PS00329">
    <property type="entry name" value="HSP70_2"/>
    <property type="match status" value="1"/>
</dbReference>